<dbReference type="PANTHER" id="PTHR30468:SF1">
    <property type="entry name" value="ALPHA-KETOGLUTARATE-DEPENDENT SULFONATE DIOXYGENASE"/>
    <property type="match status" value="1"/>
</dbReference>
<evidence type="ECO:0000256" key="2">
    <source>
        <dbReference type="ARBA" id="ARBA00022723"/>
    </source>
</evidence>
<dbReference type="PANTHER" id="PTHR30468">
    <property type="entry name" value="ALPHA-KETOGLUTARATE-DEPENDENT SULFONATE DIOXYGENASE"/>
    <property type="match status" value="1"/>
</dbReference>
<reference evidence="7 8" key="1">
    <citation type="submission" date="2024-03" db="EMBL/GenBank/DDBJ databases">
        <authorList>
            <person name="Jo J.-H."/>
        </authorList>
    </citation>
    <scope>NUCLEOTIDE SEQUENCE [LARGE SCALE GENOMIC DNA]</scope>
    <source>
        <strain evidence="7 8">PS1R-30</strain>
    </source>
</reference>
<evidence type="ECO:0000259" key="6">
    <source>
        <dbReference type="Pfam" id="PF02668"/>
    </source>
</evidence>
<organism evidence="7 8">
    <name type="scientific">Novosphingobium anseongense</name>
    <dbReference type="NCBI Taxonomy" id="3133436"/>
    <lineage>
        <taxon>Bacteria</taxon>
        <taxon>Pseudomonadati</taxon>
        <taxon>Pseudomonadota</taxon>
        <taxon>Alphaproteobacteria</taxon>
        <taxon>Sphingomonadales</taxon>
        <taxon>Sphingomonadaceae</taxon>
        <taxon>Novosphingobium</taxon>
    </lineage>
</organism>
<keyword evidence="4" id="KW-0560">Oxidoreductase</keyword>
<feature type="domain" description="TauD/TfdA-like" evidence="6">
    <location>
        <begin position="26"/>
        <end position="281"/>
    </location>
</feature>
<evidence type="ECO:0000256" key="4">
    <source>
        <dbReference type="ARBA" id="ARBA00023002"/>
    </source>
</evidence>
<proteinExistence type="inferred from homology"/>
<dbReference type="Proteomes" id="UP001361239">
    <property type="component" value="Unassembled WGS sequence"/>
</dbReference>
<evidence type="ECO:0000313" key="7">
    <source>
        <dbReference type="EMBL" id="MEJ5977968.1"/>
    </source>
</evidence>
<sequence>MNAVTTIEIPRTQEIGAVEVIRVEANLGAEVRGLDLTAPITSEVTDLLRRLLWEHQVLFFRDTGIDNAQQAAIGRVFGPPVADSIAKRHGVKDEDILPMNTGPYSNAYYGTPWHADATYLEQPYLVSVLRSVIAPELGGDTVWSSGISAYEALSPEVKDKIDGLTAIHRPNSKAYKLIDDKSELDTYLHQYSGVQHPVVITHPFNGRKVLYVNEGFTEELVGLPEDEGRELLAHLKQQFSRPENQVRFKWRPGSLAIWDNRATQHKGVADYGNQQRQLVRVVAAGERPSR</sequence>
<keyword evidence="8" id="KW-1185">Reference proteome</keyword>
<dbReference type="SUPFAM" id="SSF51197">
    <property type="entry name" value="Clavaminate synthase-like"/>
    <property type="match status" value="1"/>
</dbReference>
<evidence type="ECO:0000256" key="1">
    <source>
        <dbReference type="ARBA" id="ARBA00005896"/>
    </source>
</evidence>
<dbReference type="InterPro" id="IPR051323">
    <property type="entry name" value="AtsK-like"/>
</dbReference>
<gene>
    <name evidence="7" type="ORF">WG901_15060</name>
</gene>
<name>A0ABU8RY11_9SPHN</name>
<dbReference type="Pfam" id="PF02668">
    <property type="entry name" value="TauD"/>
    <property type="match status" value="1"/>
</dbReference>
<accession>A0ABU8RY11</accession>
<keyword evidence="2" id="KW-0479">Metal-binding</keyword>
<comment type="similarity">
    <text evidence="1">Belongs to the TfdA dioxygenase family.</text>
</comment>
<comment type="caution">
    <text evidence="7">The sequence shown here is derived from an EMBL/GenBank/DDBJ whole genome shotgun (WGS) entry which is preliminary data.</text>
</comment>
<dbReference type="GO" id="GO:0051213">
    <property type="term" value="F:dioxygenase activity"/>
    <property type="evidence" value="ECO:0007669"/>
    <property type="project" value="UniProtKB-KW"/>
</dbReference>
<evidence type="ECO:0000313" key="8">
    <source>
        <dbReference type="Proteomes" id="UP001361239"/>
    </source>
</evidence>
<keyword evidence="3 7" id="KW-0223">Dioxygenase</keyword>
<evidence type="ECO:0000256" key="5">
    <source>
        <dbReference type="ARBA" id="ARBA00023004"/>
    </source>
</evidence>
<dbReference type="InterPro" id="IPR042098">
    <property type="entry name" value="TauD-like_sf"/>
</dbReference>
<keyword evidence="5" id="KW-0408">Iron</keyword>
<protein>
    <submittedName>
        <fullName evidence="7">TauD/TfdA family dioxygenase</fullName>
    </submittedName>
</protein>
<evidence type="ECO:0000256" key="3">
    <source>
        <dbReference type="ARBA" id="ARBA00022964"/>
    </source>
</evidence>
<dbReference type="Gene3D" id="3.60.130.10">
    <property type="entry name" value="Clavaminate synthase-like"/>
    <property type="match status" value="1"/>
</dbReference>
<dbReference type="InterPro" id="IPR003819">
    <property type="entry name" value="TauD/TfdA-like"/>
</dbReference>
<dbReference type="EMBL" id="JBBHJZ010000003">
    <property type="protein sequence ID" value="MEJ5977968.1"/>
    <property type="molecule type" value="Genomic_DNA"/>
</dbReference>
<dbReference type="RefSeq" id="WP_339587915.1">
    <property type="nucleotide sequence ID" value="NZ_JBBHJZ010000003.1"/>
</dbReference>